<evidence type="ECO:0000259" key="2">
    <source>
        <dbReference type="Pfam" id="PF02018"/>
    </source>
</evidence>
<proteinExistence type="predicted"/>
<dbReference type="Gene3D" id="2.60.120.260">
    <property type="entry name" value="Galactose-binding domain-like"/>
    <property type="match status" value="1"/>
</dbReference>
<dbReference type="GO" id="GO:0016798">
    <property type="term" value="F:hydrolase activity, acting on glycosyl bonds"/>
    <property type="evidence" value="ECO:0007669"/>
    <property type="project" value="InterPro"/>
</dbReference>
<evidence type="ECO:0000259" key="3">
    <source>
        <dbReference type="Pfam" id="PF22058"/>
    </source>
</evidence>
<dbReference type="Pfam" id="PF22058">
    <property type="entry name" value="X25_BaPul_like"/>
    <property type="match status" value="1"/>
</dbReference>
<gene>
    <name evidence="4" type="ORF">ENO10_05190</name>
</gene>
<reference evidence="4" key="1">
    <citation type="journal article" date="2020" name="mSystems">
        <title>Genome- and Community-Level Interaction Insights into Carbon Utilization and Element Cycling Functions of Hydrothermarchaeota in Hydrothermal Sediment.</title>
        <authorList>
            <person name="Zhou Z."/>
            <person name="Liu Y."/>
            <person name="Xu W."/>
            <person name="Pan J."/>
            <person name="Luo Z.H."/>
            <person name="Li M."/>
        </authorList>
    </citation>
    <scope>NUCLEOTIDE SEQUENCE [LARGE SCALE GENOMIC DNA]</scope>
    <source>
        <strain evidence="4">SpSt-1235</strain>
    </source>
</reference>
<feature type="domain" description="Amylopullulanase X25" evidence="3">
    <location>
        <begin position="188"/>
        <end position="280"/>
    </location>
</feature>
<dbReference type="AlphaFoldDB" id="A0A7C2RMZ1"/>
<dbReference type="Pfam" id="PF02018">
    <property type="entry name" value="CBM_4_9"/>
    <property type="match status" value="1"/>
</dbReference>
<keyword evidence="1" id="KW-0378">Hydrolase</keyword>
<dbReference type="SUPFAM" id="SSF49785">
    <property type="entry name" value="Galactose-binding domain-like"/>
    <property type="match status" value="1"/>
</dbReference>
<feature type="domain" description="CBM-cenC" evidence="2">
    <location>
        <begin position="24"/>
        <end position="153"/>
    </location>
</feature>
<dbReference type="Gene3D" id="2.60.40.10">
    <property type="entry name" value="Immunoglobulins"/>
    <property type="match status" value="1"/>
</dbReference>
<organism evidence="4">
    <name type="scientific">Salinimicrobium catena</name>
    <dbReference type="NCBI Taxonomy" id="390640"/>
    <lineage>
        <taxon>Bacteria</taxon>
        <taxon>Pseudomonadati</taxon>
        <taxon>Bacteroidota</taxon>
        <taxon>Flavobacteriia</taxon>
        <taxon>Flavobacteriales</taxon>
        <taxon>Flavobacteriaceae</taxon>
        <taxon>Salinimicrobium</taxon>
    </lineage>
</organism>
<sequence>MKTNYFYAVVFGIMVLTNTSRSQNILFDGEFSQTTQIIAFDTLTPLLNTWTYRVNEYNGAEATPSVVDGVAKIQIPNPGYDYPDVQLTQVGFPLNQRHVYQLSFDVKADSDRYVRIFLGEEGGSATNLIGYDKFWYDVTTGWQTISLEFITTSVFELHKLGFELGGNGITTYFDNVILQDLGPVPPEKVVIAGTFQSAMGCETDWDANCEITELTFDSSTDLYSGTFEIPEGNHRYKVAVGGSWDINYGENGFFGGADIYLCLPAGPEEVSFTYDPVTHLVTTSPMTSGFSPDCLPIVVLSGSFQEELGCSSDWMSDCSNTALTYNT</sequence>
<dbReference type="InterPro" id="IPR008979">
    <property type="entry name" value="Galactose-bd-like_sf"/>
</dbReference>
<comment type="caution">
    <text evidence="4">The sequence shown here is derived from an EMBL/GenBank/DDBJ whole genome shotgun (WGS) entry which is preliminary data.</text>
</comment>
<dbReference type="InterPro" id="IPR013783">
    <property type="entry name" value="Ig-like_fold"/>
</dbReference>
<feature type="non-terminal residue" evidence="4">
    <location>
        <position position="327"/>
    </location>
</feature>
<protein>
    <submittedName>
        <fullName evidence="4">Uncharacterized protein</fullName>
    </submittedName>
</protein>
<evidence type="ECO:0000256" key="1">
    <source>
        <dbReference type="ARBA" id="ARBA00022801"/>
    </source>
</evidence>
<dbReference type="EMBL" id="DSEE01000382">
    <property type="protein sequence ID" value="HER40596.1"/>
    <property type="molecule type" value="Genomic_DNA"/>
</dbReference>
<dbReference type="InterPro" id="IPR054409">
    <property type="entry name" value="X25_BaPul-like"/>
</dbReference>
<accession>A0A7C2RMZ1</accession>
<dbReference type="InterPro" id="IPR003305">
    <property type="entry name" value="CenC_carb-bd"/>
</dbReference>
<dbReference type="Proteomes" id="UP000885753">
    <property type="component" value="Unassembled WGS sequence"/>
</dbReference>
<name>A0A7C2RMZ1_9FLAO</name>
<dbReference type="CDD" id="cd12962">
    <property type="entry name" value="X25_BaPul_like"/>
    <property type="match status" value="1"/>
</dbReference>
<evidence type="ECO:0000313" key="4">
    <source>
        <dbReference type="EMBL" id="HER40596.1"/>
    </source>
</evidence>